<dbReference type="InterPro" id="IPR027417">
    <property type="entry name" value="P-loop_NTPase"/>
</dbReference>
<dbReference type="Gene3D" id="3.40.50.300">
    <property type="entry name" value="P-loop containing nucleotide triphosphate hydrolases"/>
    <property type="match status" value="1"/>
</dbReference>
<organism evidence="1 2">
    <name type="scientific">Saccharata proteae CBS 121410</name>
    <dbReference type="NCBI Taxonomy" id="1314787"/>
    <lineage>
        <taxon>Eukaryota</taxon>
        <taxon>Fungi</taxon>
        <taxon>Dikarya</taxon>
        <taxon>Ascomycota</taxon>
        <taxon>Pezizomycotina</taxon>
        <taxon>Dothideomycetes</taxon>
        <taxon>Dothideomycetes incertae sedis</taxon>
        <taxon>Botryosphaeriales</taxon>
        <taxon>Saccharataceae</taxon>
        <taxon>Saccharata</taxon>
    </lineage>
</organism>
<evidence type="ECO:0000313" key="1">
    <source>
        <dbReference type="EMBL" id="KAF2092001.1"/>
    </source>
</evidence>
<sequence length="456" mass="50802">MSFLQPSLAVSQSAQNGGISEEEKTTPLFSWSFKETYALLGYERVTKRRDGSSTAADPAEIIFLNTNTPWSAFLCGSQGSGKSYTLSCMLEGCLIPSKKIGKLPKPLTGIVFHYDTHSSNSICEAAWLSSPNIKVNVLVSLSNFHRLKALYSRIPAITVQPLKLRSKHLNVERMRDLMAFGPAERPPLYMQVLYGILREIAIQRPGGFDLADFSERVAQKEFTKDQQIPLALRLELLTGFMDKDPKKPAYDLFSPEPGTLTVVDLTDPFVDAGTACTMFDICLALFLENNNGAGLVVALDEAHKARPLKRHLCMQYMNNNPAAARFTDNLITTIRVQRHVASRIIIATQEPDIDPKLMDLCSMTIIHRFTSPAWYEVLRQHIAGLSKIAGNTKEETIAMFQEIVELNVGESLLFSPSAMLRVKDGVVQKLGFNFIRFKTRPRLTADGGRSVQAIRE</sequence>
<dbReference type="EMBL" id="ML978711">
    <property type="protein sequence ID" value="KAF2092001.1"/>
    <property type="molecule type" value="Genomic_DNA"/>
</dbReference>
<dbReference type="AlphaFoldDB" id="A0A9P4HZ75"/>
<evidence type="ECO:0008006" key="3">
    <source>
        <dbReference type="Google" id="ProtNLM"/>
    </source>
</evidence>
<gene>
    <name evidence="1" type="ORF">K490DRAFT_70703</name>
</gene>
<dbReference type="SUPFAM" id="SSF52540">
    <property type="entry name" value="P-loop containing nucleoside triphosphate hydrolases"/>
    <property type="match status" value="1"/>
</dbReference>
<proteinExistence type="predicted"/>
<reference evidence="1" key="1">
    <citation type="journal article" date="2020" name="Stud. Mycol.">
        <title>101 Dothideomycetes genomes: a test case for predicting lifestyles and emergence of pathogens.</title>
        <authorList>
            <person name="Haridas S."/>
            <person name="Albert R."/>
            <person name="Binder M."/>
            <person name="Bloem J."/>
            <person name="Labutti K."/>
            <person name="Salamov A."/>
            <person name="Andreopoulos B."/>
            <person name="Baker S."/>
            <person name="Barry K."/>
            <person name="Bills G."/>
            <person name="Bluhm B."/>
            <person name="Cannon C."/>
            <person name="Castanera R."/>
            <person name="Culley D."/>
            <person name="Daum C."/>
            <person name="Ezra D."/>
            <person name="Gonzalez J."/>
            <person name="Henrissat B."/>
            <person name="Kuo A."/>
            <person name="Liang C."/>
            <person name="Lipzen A."/>
            <person name="Lutzoni F."/>
            <person name="Magnuson J."/>
            <person name="Mondo S."/>
            <person name="Nolan M."/>
            <person name="Ohm R."/>
            <person name="Pangilinan J."/>
            <person name="Park H.-J."/>
            <person name="Ramirez L."/>
            <person name="Alfaro M."/>
            <person name="Sun H."/>
            <person name="Tritt A."/>
            <person name="Yoshinaga Y."/>
            <person name="Zwiers L.-H."/>
            <person name="Turgeon B."/>
            <person name="Goodwin S."/>
            <person name="Spatafora J."/>
            <person name="Crous P."/>
            <person name="Grigoriev I."/>
        </authorList>
    </citation>
    <scope>NUCLEOTIDE SEQUENCE</scope>
    <source>
        <strain evidence="1">CBS 121410</strain>
    </source>
</reference>
<name>A0A9P4HZ75_9PEZI</name>
<keyword evidence="2" id="KW-1185">Reference proteome</keyword>
<evidence type="ECO:0000313" key="2">
    <source>
        <dbReference type="Proteomes" id="UP000799776"/>
    </source>
</evidence>
<dbReference type="Proteomes" id="UP000799776">
    <property type="component" value="Unassembled WGS sequence"/>
</dbReference>
<accession>A0A9P4HZ75</accession>
<dbReference type="OrthoDB" id="2316594at2759"/>
<comment type="caution">
    <text evidence="1">The sequence shown here is derived from an EMBL/GenBank/DDBJ whole genome shotgun (WGS) entry which is preliminary data.</text>
</comment>
<protein>
    <recommendedName>
        <fullName evidence="3">P-loop containing nucleoside triphosphate hydrolase protein</fullName>
    </recommendedName>
</protein>